<dbReference type="InterPro" id="IPR036034">
    <property type="entry name" value="PDZ_sf"/>
</dbReference>
<proteinExistence type="predicted"/>
<dbReference type="Gene3D" id="2.40.70.10">
    <property type="entry name" value="Acid Proteases"/>
    <property type="match status" value="2"/>
</dbReference>
<evidence type="ECO:0000313" key="2">
    <source>
        <dbReference type="EMBL" id="MBB6052015.1"/>
    </source>
</evidence>
<dbReference type="SUPFAM" id="SSF50156">
    <property type="entry name" value="PDZ domain-like"/>
    <property type="match status" value="1"/>
</dbReference>
<dbReference type="Gene3D" id="2.30.42.10">
    <property type="match status" value="1"/>
</dbReference>
<dbReference type="SUPFAM" id="SSF50630">
    <property type="entry name" value="Acid proteases"/>
    <property type="match status" value="1"/>
</dbReference>
<sequence>MPFLPQAPPAQAAPSVAYELPFTLEGYLIVVEGKVNGQPAKLILDSGAGAGLYTPKSAEKLQLQSVGQTLVGGGGEKLVPAKITTARIELGGAVQEKQLGVILDLPSGSKAEFDGIVGYPFLKNYVVQIDYAAKRVRFIEPARFSPDPKADMLPMNLRMNIPEIPGTIDGLAGSLRLDTGFSGTLTFTSPTVQKNELTKKYPKRIETVLGQGLGGVTTGEVTRVKTLELGKTKVQGVVTGLSADKSGALADTGTIALLGGEVLSRFTLTLDYPGKRVFLTPNADLGKPFVFSRAGLAGIFEGDGFKVLTVVPGGPAEAVGIAKGAVLLAMNGEPTKGMGLSRSRELFRQEPGTALKVRVRSAEGTEREVVLVLKDVL</sequence>
<dbReference type="AlphaFoldDB" id="A0A7W9STB7"/>
<name>A0A7W9STB7_ARMRO</name>
<dbReference type="InterPro" id="IPR001478">
    <property type="entry name" value="PDZ"/>
</dbReference>
<dbReference type="CDD" id="cd05483">
    <property type="entry name" value="retropepsin_like_bacteria"/>
    <property type="match status" value="1"/>
</dbReference>
<dbReference type="EMBL" id="JACHGW010000003">
    <property type="protein sequence ID" value="MBB6052015.1"/>
    <property type="molecule type" value="Genomic_DNA"/>
</dbReference>
<protein>
    <recommendedName>
        <fullName evidence="1">PDZ domain-containing protein</fullName>
    </recommendedName>
</protein>
<dbReference type="InterPro" id="IPR041489">
    <property type="entry name" value="PDZ_6"/>
</dbReference>
<dbReference type="InterPro" id="IPR021109">
    <property type="entry name" value="Peptidase_aspartic_dom_sf"/>
</dbReference>
<keyword evidence="3" id="KW-1185">Reference proteome</keyword>
<evidence type="ECO:0000259" key="1">
    <source>
        <dbReference type="SMART" id="SM00228"/>
    </source>
</evidence>
<dbReference type="InterPro" id="IPR034122">
    <property type="entry name" value="Retropepsin-like_bacterial"/>
</dbReference>
<dbReference type="RefSeq" id="WP_184200148.1">
    <property type="nucleotide sequence ID" value="NZ_JACHGW010000003.1"/>
</dbReference>
<accession>A0A7W9STB7</accession>
<gene>
    <name evidence="2" type="ORF">HNQ39_003825</name>
</gene>
<evidence type="ECO:0000313" key="3">
    <source>
        <dbReference type="Proteomes" id="UP000520814"/>
    </source>
</evidence>
<dbReference type="Pfam" id="PF13650">
    <property type="entry name" value="Asp_protease_2"/>
    <property type="match status" value="1"/>
</dbReference>
<dbReference type="Pfam" id="PF17820">
    <property type="entry name" value="PDZ_6"/>
    <property type="match status" value="1"/>
</dbReference>
<dbReference type="SMART" id="SM00228">
    <property type="entry name" value="PDZ"/>
    <property type="match status" value="1"/>
</dbReference>
<dbReference type="Proteomes" id="UP000520814">
    <property type="component" value="Unassembled WGS sequence"/>
</dbReference>
<comment type="caution">
    <text evidence="2">The sequence shown here is derived from an EMBL/GenBank/DDBJ whole genome shotgun (WGS) entry which is preliminary data.</text>
</comment>
<organism evidence="2 3">
    <name type="scientific">Armatimonas rosea</name>
    <dbReference type="NCBI Taxonomy" id="685828"/>
    <lineage>
        <taxon>Bacteria</taxon>
        <taxon>Bacillati</taxon>
        <taxon>Armatimonadota</taxon>
        <taxon>Armatimonadia</taxon>
        <taxon>Armatimonadales</taxon>
        <taxon>Armatimonadaceae</taxon>
        <taxon>Armatimonas</taxon>
    </lineage>
</organism>
<reference evidence="2 3" key="1">
    <citation type="submission" date="2020-08" db="EMBL/GenBank/DDBJ databases">
        <title>Genomic Encyclopedia of Type Strains, Phase IV (KMG-IV): sequencing the most valuable type-strain genomes for metagenomic binning, comparative biology and taxonomic classification.</title>
        <authorList>
            <person name="Goeker M."/>
        </authorList>
    </citation>
    <scope>NUCLEOTIDE SEQUENCE [LARGE SCALE GENOMIC DNA]</scope>
    <source>
        <strain evidence="2 3">DSM 23562</strain>
    </source>
</reference>
<feature type="domain" description="PDZ" evidence="1">
    <location>
        <begin position="294"/>
        <end position="363"/>
    </location>
</feature>